<dbReference type="AlphaFoldDB" id="L1NHH0"/>
<evidence type="ECO:0000259" key="1">
    <source>
        <dbReference type="Pfam" id="PF13460"/>
    </source>
</evidence>
<dbReference type="HOGENOM" id="CLU_007383_6_6_10"/>
<dbReference type="Proteomes" id="UP000010433">
    <property type="component" value="Unassembled WGS sequence"/>
</dbReference>
<dbReference type="RefSeq" id="WP_009161874.1">
    <property type="nucleotide sequence ID" value="NZ_KB290974.1"/>
</dbReference>
<protein>
    <submittedName>
        <fullName evidence="2">NAD dependent epimerase/dehydratase family protein</fullName>
    </submittedName>
</protein>
<dbReference type="PATRIC" id="fig|1127699.3.peg.655"/>
<proteinExistence type="predicted"/>
<accession>L1NHH0</accession>
<organism evidence="2 3">
    <name type="scientific">Hoylesella saccharolytica F0055</name>
    <dbReference type="NCBI Taxonomy" id="1127699"/>
    <lineage>
        <taxon>Bacteria</taxon>
        <taxon>Pseudomonadati</taxon>
        <taxon>Bacteroidota</taxon>
        <taxon>Bacteroidia</taxon>
        <taxon>Bacteroidales</taxon>
        <taxon>Prevotellaceae</taxon>
        <taxon>Hoylesella</taxon>
    </lineage>
</organism>
<dbReference type="EMBL" id="AMEP01000047">
    <property type="protein sequence ID" value="EKY02662.1"/>
    <property type="molecule type" value="Genomic_DNA"/>
</dbReference>
<name>L1NHH0_9BACT</name>
<evidence type="ECO:0000313" key="3">
    <source>
        <dbReference type="Proteomes" id="UP000010433"/>
    </source>
</evidence>
<dbReference type="Pfam" id="PF13460">
    <property type="entry name" value="NAD_binding_10"/>
    <property type="match status" value="1"/>
</dbReference>
<dbReference type="PANTHER" id="PTHR15020:SF50">
    <property type="entry name" value="UPF0659 PROTEIN YMR090W"/>
    <property type="match status" value="1"/>
</dbReference>
<dbReference type="InterPro" id="IPR016040">
    <property type="entry name" value="NAD(P)-bd_dom"/>
</dbReference>
<gene>
    <name evidence="2" type="ORF">HMPREF9151_00707</name>
</gene>
<dbReference type="STRING" id="1127699.HMPREF9151_00707"/>
<dbReference type="PANTHER" id="PTHR15020">
    <property type="entry name" value="FLAVIN REDUCTASE-RELATED"/>
    <property type="match status" value="1"/>
</dbReference>
<dbReference type="Gene3D" id="3.40.50.720">
    <property type="entry name" value="NAD(P)-binding Rossmann-like Domain"/>
    <property type="match status" value="1"/>
</dbReference>
<dbReference type="OrthoDB" id="9803892at2"/>
<comment type="caution">
    <text evidence="2">The sequence shown here is derived from an EMBL/GenBank/DDBJ whole genome shotgun (WGS) entry which is preliminary data.</text>
</comment>
<dbReference type="CDD" id="cd05243">
    <property type="entry name" value="SDR_a5"/>
    <property type="match status" value="1"/>
</dbReference>
<keyword evidence="3" id="KW-1185">Reference proteome</keyword>
<reference evidence="2 3" key="1">
    <citation type="submission" date="2012-05" db="EMBL/GenBank/DDBJ databases">
        <authorList>
            <person name="Weinstock G."/>
            <person name="Sodergren E."/>
            <person name="Lobos E.A."/>
            <person name="Fulton L."/>
            <person name="Fulton R."/>
            <person name="Courtney L."/>
            <person name="Fronick C."/>
            <person name="O'Laughlin M."/>
            <person name="Godfrey J."/>
            <person name="Wilson R.M."/>
            <person name="Miner T."/>
            <person name="Farmer C."/>
            <person name="Delehaunty K."/>
            <person name="Cordes M."/>
            <person name="Minx P."/>
            <person name="Tomlinson C."/>
            <person name="Chen J."/>
            <person name="Wollam A."/>
            <person name="Pepin K.H."/>
            <person name="Bhonagiri V."/>
            <person name="Zhang X."/>
            <person name="Suruliraj S."/>
            <person name="Warren W."/>
            <person name="Mitreva M."/>
            <person name="Mardis E.R."/>
            <person name="Wilson R.K."/>
        </authorList>
    </citation>
    <scope>NUCLEOTIDE SEQUENCE [LARGE SCALE GENOMIC DNA]</scope>
    <source>
        <strain evidence="2 3">F0055</strain>
    </source>
</reference>
<dbReference type="InterPro" id="IPR036291">
    <property type="entry name" value="NAD(P)-bd_dom_sf"/>
</dbReference>
<feature type="domain" description="NAD(P)-binding" evidence="1">
    <location>
        <begin position="22"/>
        <end position="163"/>
    </location>
</feature>
<sequence length="296" mass="33351">MTTPTHSQCLQTPEQTRVLLAGATGYLGGFLLHELTRRNYSTRVVVRNPSRLSGVSNVDIRTAEVTQADTLRGICDDIDVVISTVGITRQKDGVTYMDVDYQANVNLINEALHSRVKRFIYISVFNGERMRQLKICEAKERLGDYLKSSGLDYCIIRPTGFFSDMRDFLQMARRGSVWLFGSGALHINPIHGLDLACSVVDVIPTNQREVNIGGPDVLTQNQIAELALRACGKATKIYHLPDFLRRSTLTLLRLFTSVRTYGPLEFFLTAMAMDMQAPVYGSERLEDFFRCEVENR</sequence>
<evidence type="ECO:0000313" key="2">
    <source>
        <dbReference type="EMBL" id="EKY02662.1"/>
    </source>
</evidence>
<dbReference type="SUPFAM" id="SSF51735">
    <property type="entry name" value="NAD(P)-binding Rossmann-fold domains"/>
    <property type="match status" value="1"/>
</dbReference>